<comment type="caution">
    <text evidence="2">The sequence shown here is derived from an EMBL/GenBank/DDBJ whole genome shotgun (WGS) entry which is preliminary data.</text>
</comment>
<gene>
    <name evidence="2" type="ORF">FH969_08330</name>
</gene>
<proteinExistence type="predicted"/>
<name>A0A5C5BDT2_9MICO</name>
<evidence type="ECO:0000313" key="3">
    <source>
        <dbReference type="Proteomes" id="UP000313849"/>
    </source>
</evidence>
<sequence>MSAASSAREPTRAVHDGEPTPSPVRSPFVMVGHPVAAAPATAADGDGDGLCVNGICVVPAPAKSGVRPAAD</sequence>
<reference evidence="2 3" key="1">
    <citation type="submission" date="2019-06" db="EMBL/GenBank/DDBJ databases">
        <title>Draft genome sequence of Miniimonas arenae KCTC 19750T isolated from sea sand.</title>
        <authorList>
            <person name="Park S.-J."/>
        </authorList>
    </citation>
    <scope>NUCLEOTIDE SEQUENCE [LARGE SCALE GENOMIC DNA]</scope>
    <source>
        <strain evidence="2 3">KCTC 19750</strain>
    </source>
</reference>
<organism evidence="2 3">
    <name type="scientific">Miniimonas arenae</name>
    <dbReference type="NCBI Taxonomy" id="676201"/>
    <lineage>
        <taxon>Bacteria</taxon>
        <taxon>Bacillati</taxon>
        <taxon>Actinomycetota</taxon>
        <taxon>Actinomycetes</taxon>
        <taxon>Micrococcales</taxon>
        <taxon>Beutenbergiaceae</taxon>
        <taxon>Miniimonas</taxon>
    </lineage>
</organism>
<dbReference type="RefSeq" id="WP_108718190.1">
    <property type="nucleotide sequence ID" value="NZ_VENP01000026.1"/>
</dbReference>
<keyword evidence="3" id="KW-1185">Reference proteome</keyword>
<feature type="region of interest" description="Disordered" evidence="1">
    <location>
        <begin position="1"/>
        <end position="27"/>
    </location>
</feature>
<dbReference type="Proteomes" id="UP000313849">
    <property type="component" value="Unassembled WGS sequence"/>
</dbReference>
<accession>A0A5C5BDT2</accession>
<feature type="compositionally biased region" description="Basic and acidic residues" evidence="1">
    <location>
        <begin position="9"/>
        <end position="18"/>
    </location>
</feature>
<evidence type="ECO:0000256" key="1">
    <source>
        <dbReference type="SAM" id="MobiDB-lite"/>
    </source>
</evidence>
<dbReference type="AlphaFoldDB" id="A0A5C5BDT2"/>
<protein>
    <submittedName>
        <fullName evidence="2">Uncharacterized protein</fullName>
    </submittedName>
</protein>
<dbReference type="EMBL" id="VENP01000026">
    <property type="protein sequence ID" value="TNU74060.1"/>
    <property type="molecule type" value="Genomic_DNA"/>
</dbReference>
<evidence type="ECO:0000313" key="2">
    <source>
        <dbReference type="EMBL" id="TNU74060.1"/>
    </source>
</evidence>